<sequence length="162" mass="16024">MSTPTTPATPAKTARSRRRLFAGAGLGTAAAGVVAAIAVGTSGSAVTALTVPTAAAGGPAVACAPVSAESLADSDLAFEADVTAIDDGTVTLEVTHRYQGDVHDEVSVPQQPADQLSEFGPGPFTEGASYLITTDGDVVTGCGASGPASQELRSLYRQAFGG</sequence>
<proteinExistence type="predicted"/>
<evidence type="ECO:0000313" key="1">
    <source>
        <dbReference type="EMBL" id="MEZ0492392.1"/>
    </source>
</evidence>
<reference evidence="1 2" key="1">
    <citation type="submission" date="2024-07" db="EMBL/GenBank/DDBJ databases">
        <authorList>
            <person name="Thanompreechachai J."/>
            <person name="Duangmal K."/>
        </authorList>
    </citation>
    <scope>NUCLEOTIDE SEQUENCE [LARGE SCALE GENOMIC DNA]</scope>
    <source>
        <strain evidence="1 2">TBRC 1896</strain>
    </source>
</reference>
<keyword evidence="2" id="KW-1185">Reference proteome</keyword>
<name>A0ABV4I150_9ACTN</name>
<accession>A0ABV4I150</accession>
<gene>
    <name evidence="1" type="ORF">AB2L28_09085</name>
</gene>
<dbReference type="Proteomes" id="UP001566476">
    <property type="component" value="Unassembled WGS sequence"/>
</dbReference>
<evidence type="ECO:0000313" key="2">
    <source>
        <dbReference type="Proteomes" id="UP001566476"/>
    </source>
</evidence>
<dbReference type="RefSeq" id="WP_370718444.1">
    <property type="nucleotide sequence ID" value="NZ_JBGGTQ010000004.1"/>
</dbReference>
<dbReference type="PROSITE" id="PS51318">
    <property type="entry name" value="TAT"/>
    <property type="match status" value="1"/>
</dbReference>
<protein>
    <submittedName>
        <fullName evidence="1">Uncharacterized protein</fullName>
    </submittedName>
</protein>
<comment type="caution">
    <text evidence="1">The sequence shown here is derived from an EMBL/GenBank/DDBJ whole genome shotgun (WGS) entry which is preliminary data.</text>
</comment>
<dbReference type="EMBL" id="JBGGTQ010000004">
    <property type="protein sequence ID" value="MEZ0492392.1"/>
    <property type="molecule type" value="Genomic_DNA"/>
</dbReference>
<dbReference type="InterPro" id="IPR006311">
    <property type="entry name" value="TAT_signal"/>
</dbReference>
<organism evidence="1 2">
    <name type="scientific">Kineococcus mangrovi</name>
    <dbReference type="NCBI Taxonomy" id="1660183"/>
    <lineage>
        <taxon>Bacteria</taxon>
        <taxon>Bacillati</taxon>
        <taxon>Actinomycetota</taxon>
        <taxon>Actinomycetes</taxon>
        <taxon>Kineosporiales</taxon>
        <taxon>Kineosporiaceae</taxon>
        <taxon>Kineococcus</taxon>
    </lineage>
</organism>